<evidence type="ECO:0000256" key="2">
    <source>
        <dbReference type="ARBA" id="ARBA00006289"/>
    </source>
</evidence>
<dbReference type="Proteomes" id="UP000038045">
    <property type="component" value="Unplaced"/>
</dbReference>
<evidence type="ECO:0000256" key="4">
    <source>
        <dbReference type="ARBA" id="ARBA00030494"/>
    </source>
</evidence>
<accession>A0A0N4ZQY2</accession>
<proteinExistence type="inferred from homology"/>
<dbReference type="InterPro" id="IPR057983">
    <property type="entry name" value="NAA35-like_N"/>
</dbReference>
<feature type="domain" description="NAA35-like N-terminal" evidence="5">
    <location>
        <begin position="45"/>
        <end position="177"/>
    </location>
</feature>
<keyword evidence="3" id="KW-0963">Cytoplasm</keyword>
<dbReference type="PANTHER" id="PTHR21373:SF0">
    <property type="entry name" value="N-ALPHA-ACETYLTRANSFERASE 35, NATC AUXILIARY SUBUNIT"/>
    <property type="match status" value="1"/>
</dbReference>
<feature type="domain" description="NAA35-like TPR repeats" evidence="6">
    <location>
        <begin position="336"/>
        <end position="696"/>
    </location>
</feature>
<evidence type="ECO:0000256" key="3">
    <source>
        <dbReference type="ARBA" id="ARBA00022490"/>
    </source>
</evidence>
<evidence type="ECO:0000256" key="1">
    <source>
        <dbReference type="ARBA" id="ARBA00004496"/>
    </source>
</evidence>
<comment type="similarity">
    <text evidence="2">Belongs to the MAK10 family.</text>
</comment>
<protein>
    <recommendedName>
        <fullName evidence="4">Protein MAK10 homolog</fullName>
    </recommendedName>
</protein>
<evidence type="ECO:0000313" key="8">
    <source>
        <dbReference type="WBParaSite" id="PTRK_0001092300.1"/>
    </source>
</evidence>
<dbReference type="Pfam" id="PF04112">
    <property type="entry name" value="Mak10"/>
    <property type="match status" value="1"/>
</dbReference>
<name>A0A0N4ZQY2_PARTI</name>
<dbReference type="InterPro" id="IPR007244">
    <property type="entry name" value="Naa35_N"/>
</dbReference>
<reference evidence="8" key="1">
    <citation type="submission" date="2017-02" db="UniProtKB">
        <authorList>
            <consortium name="WormBaseParasite"/>
        </authorList>
    </citation>
    <scope>IDENTIFICATION</scope>
</reference>
<evidence type="ECO:0000259" key="5">
    <source>
        <dbReference type="Pfam" id="PF04112"/>
    </source>
</evidence>
<dbReference type="WBParaSite" id="PTRK_0001092300.1">
    <property type="protein sequence ID" value="PTRK_0001092300.1"/>
    <property type="gene ID" value="PTRK_0001092300"/>
</dbReference>
<dbReference type="Pfam" id="PF25789">
    <property type="entry name" value="TPR_NAA35"/>
    <property type="match status" value="1"/>
</dbReference>
<dbReference type="GO" id="GO:0031417">
    <property type="term" value="C:NatC complex"/>
    <property type="evidence" value="ECO:0007669"/>
    <property type="project" value="InterPro"/>
</dbReference>
<keyword evidence="7" id="KW-1185">Reference proteome</keyword>
<dbReference type="STRING" id="131310.A0A0N4ZQY2"/>
<evidence type="ECO:0000313" key="7">
    <source>
        <dbReference type="Proteomes" id="UP000038045"/>
    </source>
</evidence>
<organism evidence="7 8">
    <name type="scientific">Parastrongyloides trichosuri</name>
    <name type="common">Possum-specific nematode worm</name>
    <dbReference type="NCBI Taxonomy" id="131310"/>
    <lineage>
        <taxon>Eukaryota</taxon>
        <taxon>Metazoa</taxon>
        <taxon>Ecdysozoa</taxon>
        <taxon>Nematoda</taxon>
        <taxon>Chromadorea</taxon>
        <taxon>Rhabditida</taxon>
        <taxon>Tylenchina</taxon>
        <taxon>Panagrolaimomorpha</taxon>
        <taxon>Strongyloidoidea</taxon>
        <taxon>Strongyloididae</taxon>
        <taxon>Parastrongyloides</taxon>
    </lineage>
</organism>
<dbReference type="InterPro" id="IPR057982">
    <property type="entry name" value="TPR_NAA35"/>
</dbReference>
<dbReference type="PANTHER" id="PTHR21373">
    <property type="entry name" value="GLUCOSE REPRESSIBLE PROTEIN MAK10"/>
    <property type="match status" value="1"/>
</dbReference>
<comment type="subcellular location">
    <subcellularLocation>
        <location evidence="1">Cytoplasm</location>
    </subcellularLocation>
</comment>
<evidence type="ECO:0000259" key="6">
    <source>
        <dbReference type="Pfam" id="PF25789"/>
    </source>
</evidence>
<dbReference type="AlphaFoldDB" id="A0A0N4ZQY2"/>
<sequence>MSSKEEIPERLKYLLENTVDDNGEINITNIFYESCKQLKSSVLSMSPEFSLNEAMQAVDMMNSQMDSGMIFIDPKTQGLENCLLNGTIDVENINSKELVAIIDATWGVFVSWLNLIPLDQSFYTNVLLHDPNVIINPILKAFMNAFLTISTIFADVIEAINTYSEEDIIIHSYRRQVNISLDMGTVLEQLSIAKEANKFENDDSHEIRDGKTTILYRLRAMETMILLLKLLLPISDNEELGKVNFRDAKQLVSTFKASIKASMQTINYGLQPPDGDDGSYEWLPCFQPEVNKNLLPATFPKRLKCTSREKAYEELRRITSKLEEIVNINEDDICDIEAVGRFLKNFSRNNSCLITRCFAHFVLIPFESKLFGSISLHDLYLRKISQDSAIGLFNRAGNLHDAVYSTISKEWNDYCKIVIELYSNIFQNYSRNISRQMEHISINISETFSALPYTLHFDTILDQRFINDIQLNGKFSSHINSLLLDLSFDYFELGFRTELYLPHEFDYIYWYFFDICMQQSITIYESTISFMENEKKLLDETGSNTTTLKKKQNAYDNSKGISLDKINFNLIIKTSLVYLYKSYFLLICALKRQNLIQKPLMDQEEYRFSVRFNALGPLIKYLQIRYDKYLETKEELSGSKFSLIALYENSLQAINRCVTYLNRIPTNCDHPDVKIVSQLHYICKKNKVAISLLKLQKVPTVSFIFLFYKAFFFVEKD</sequence>